<sequence>MNNFDFEFGQKKALMRFSPHEGHKFGSDLLSHTASRAVPSARQGLTSEFGMGSGVTLVP</sequence>
<protein>
    <submittedName>
        <fullName evidence="1">Uncharacterized protein</fullName>
    </submittedName>
</protein>
<evidence type="ECO:0000313" key="1">
    <source>
        <dbReference type="EMBL" id="ADI21493.1"/>
    </source>
</evidence>
<dbReference type="EMBL" id="GU567956">
    <property type="protein sequence ID" value="ADI21493.1"/>
    <property type="molecule type" value="Genomic_DNA"/>
</dbReference>
<accession>E7C219</accession>
<organism evidence="1">
    <name type="scientific">uncultured myxobacterium HF0070_11L13</name>
    <dbReference type="NCBI Taxonomy" id="723554"/>
    <lineage>
        <taxon>Bacteria</taxon>
        <taxon>Pseudomonadati</taxon>
        <taxon>Myxococcota</taxon>
        <taxon>Myxococcia</taxon>
        <taxon>Myxococcales</taxon>
        <taxon>environmental samples</taxon>
    </lineage>
</organism>
<proteinExistence type="predicted"/>
<dbReference type="AlphaFoldDB" id="E7C219"/>
<reference evidence="1" key="1">
    <citation type="submission" date="2010-01" db="EMBL/GenBank/DDBJ databases">
        <title>Genome fragments of uncultured bacteria from the North Pacific subtropical Gyre.</title>
        <authorList>
            <person name="Pham V.D."/>
            <person name="Delong E.F."/>
        </authorList>
    </citation>
    <scope>NUCLEOTIDE SEQUENCE</scope>
</reference>
<name>E7C219_9BACT</name>